<keyword evidence="4" id="KW-1185">Reference proteome</keyword>
<dbReference type="InterPro" id="IPR029045">
    <property type="entry name" value="ClpP/crotonase-like_dom_sf"/>
</dbReference>
<proteinExistence type="inferred from homology"/>
<organism evidence="3 4">
    <name type="scientific">Caballeronia choica</name>
    <dbReference type="NCBI Taxonomy" id="326476"/>
    <lineage>
        <taxon>Bacteria</taxon>
        <taxon>Pseudomonadati</taxon>
        <taxon>Pseudomonadota</taxon>
        <taxon>Betaproteobacteria</taxon>
        <taxon>Burkholderiales</taxon>
        <taxon>Burkholderiaceae</taxon>
        <taxon>Caballeronia</taxon>
    </lineage>
</organism>
<dbReference type="SUPFAM" id="SSF52096">
    <property type="entry name" value="ClpP/crotonase"/>
    <property type="match status" value="1"/>
</dbReference>
<dbReference type="PANTHER" id="PTHR43459">
    <property type="entry name" value="ENOYL-COA HYDRATASE"/>
    <property type="match status" value="1"/>
</dbReference>
<dbReference type="InterPro" id="IPR001753">
    <property type="entry name" value="Enoyl-CoA_hydra/iso"/>
</dbReference>
<dbReference type="PANTHER" id="PTHR43459:SF3">
    <property type="entry name" value="ENOYL-COA HYDRATASE ECHA15 (ENOYL HYDRASE) (UNSATURATED ACYL-COA HYDRATASE) (CROTONASE)-RELATED"/>
    <property type="match status" value="1"/>
</dbReference>
<dbReference type="GO" id="GO:0003824">
    <property type="term" value="F:catalytic activity"/>
    <property type="evidence" value="ECO:0007669"/>
    <property type="project" value="InterPro"/>
</dbReference>
<evidence type="ECO:0000313" key="3">
    <source>
        <dbReference type="EMBL" id="SAL69879.1"/>
    </source>
</evidence>
<dbReference type="Gene3D" id="1.10.12.10">
    <property type="entry name" value="Lyase 2-enoyl-coa Hydratase, Chain A, domain 2"/>
    <property type="match status" value="1"/>
</dbReference>
<evidence type="ECO:0000313" key="4">
    <source>
        <dbReference type="Proteomes" id="UP000054770"/>
    </source>
</evidence>
<dbReference type="EMBL" id="FCON02000044">
    <property type="protein sequence ID" value="SAL69879.1"/>
    <property type="molecule type" value="Genomic_DNA"/>
</dbReference>
<dbReference type="NCBIfam" id="NF005595">
    <property type="entry name" value="PRK07327.1"/>
    <property type="match status" value="1"/>
</dbReference>
<dbReference type="AlphaFoldDB" id="A0A158JN75"/>
<comment type="caution">
    <text evidence="3">The sequence shown here is derived from an EMBL/GenBank/DDBJ whole genome shotgun (WGS) entry which is preliminary data.</text>
</comment>
<gene>
    <name evidence="3" type="ORF">AWB68_03995</name>
</gene>
<dbReference type="InterPro" id="IPR018376">
    <property type="entry name" value="Enoyl-CoA_hyd/isom_CS"/>
</dbReference>
<dbReference type="PROSITE" id="PS00166">
    <property type="entry name" value="ENOYL_COA_HYDRATASE"/>
    <property type="match status" value="1"/>
</dbReference>
<dbReference type="Gene3D" id="3.90.226.10">
    <property type="entry name" value="2-enoyl-CoA Hydratase, Chain A, domain 1"/>
    <property type="match status" value="1"/>
</dbReference>
<dbReference type="OrthoDB" id="9777711at2"/>
<evidence type="ECO:0000256" key="2">
    <source>
        <dbReference type="RuleBase" id="RU003707"/>
    </source>
</evidence>
<dbReference type="RefSeq" id="WP_087646076.1">
    <property type="nucleotide sequence ID" value="NZ_FCON02000044.1"/>
</dbReference>
<dbReference type="InterPro" id="IPR014748">
    <property type="entry name" value="Enoyl-CoA_hydra_C"/>
</dbReference>
<reference evidence="3" key="1">
    <citation type="submission" date="2016-01" db="EMBL/GenBank/DDBJ databases">
        <authorList>
            <person name="Peeters C."/>
        </authorList>
    </citation>
    <scope>NUCLEOTIDE SEQUENCE [LARGE SCALE GENOMIC DNA]</scope>
    <source>
        <strain evidence="3">LMG 22940</strain>
    </source>
</reference>
<protein>
    <submittedName>
        <fullName evidence="3">Enoyl-CoA hydratase</fullName>
    </submittedName>
</protein>
<sequence length="273" mass="29299">MKYEDFEFIRFDRHPDGVLLATLNRPEAMNATNARLHWELTQLWGVVQNDPMTKVIVVTGAGDRAFSAGGDLALVDSMVGDPAKVDVVMREASDIVYNMLACDKPIISAINGTAVGAGLAVALLADISIIAEEARLTDGHVRIGVSAGDHAAIVWPLLCGVAKAKYYLMTAEFIDGREAERIGLVSLCEPRERLLGRALEVAAQLARGSQAAIRATKKSLSNWMRAAGPIFDNSLALEMMCFLGPDAREGVDAIRAKRPADFPSARLPQGAGL</sequence>
<name>A0A158JN75_9BURK</name>
<accession>A0A158JN75</accession>
<dbReference type="Pfam" id="PF00378">
    <property type="entry name" value="ECH_1"/>
    <property type="match status" value="1"/>
</dbReference>
<comment type="similarity">
    <text evidence="1 2">Belongs to the enoyl-CoA hydratase/isomerase family.</text>
</comment>
<dbReference type="Proteomes" id="UP000054770">
    <property type="component" value="Unassembled WGS sequence"/>
</dbReference>
<dbReference type="CDD" id="cd06558">
    <property type="entry name" value="crotonase-like"/>
    <property type="match status" value="1"/>
</dbReference>
<evidence type="ECO:0000256" key="1">
    <source>
        <dbReference type="ARBA" id="ARBA00005254"/>
    </source>
</evidence>